<evidence type="ECO:0000313" key="1">
    <source>
        <dbReference type="Proteomes" id="UP001652662"/>
    </source>
</evidence>
<organism evidence="1 2">
    <name type="scientific">Equus przewalskii</name>
    <name type="common">Przewalski's horse</name>
    <name type="synonym">Equus caballus przewalskii</name>
    <dbReference type="NCBI Taxonomy" id="9798"/>
    <lineage>
        <taxon>Eukaryota</taxon>
        <taxon>Metazoa</taxon>
        <taxon>Chordata</taxon>
        <taxon>Craniata</taxon>
        <taxon>Vertebrata</taxon>
        <taxon>Euteleostomi</taxon>
        <taxon>Mammalia</taxon>
        <taxon>Eutheria</taxon>
        <taxon>Laurasiatheria</taxon>
        <taxon>Perissodactyla</taxon>
        <taxon>Equidae</taxon>
        <taxon>Equus</taxon>
    </lineage>
</organism>
<accession>A0ABM4KBR7</accession>
<reference evidence="2" key="1">
    <citation type="submission" date="2025-08" db="UniProtKB">
        <authorList>
            <consortium name="RefSeq"/>
        </authorList>
    </citation>
    <scope>IDENTIFICATION</scope>
    <source>
        <tissue evidence="2">Blood</tissue>
    </source>
</reference>
<proteinExistence type="predicted"/>
<evidence type="ECO:0000313" key="2">
    <source>
        <dbReference type="RefSeq" id="XP_070425637.1"/>
    </source>
</evidence>
<dbReference type="RefSeq" id="XP_070425637.1">
    <property type="nucleotide sequence ID" value="XM_070569536.1"/>
</dbReference>
<dbReference type="Proteomes" id="UP001652662">
    <property type="component" value="Chromosome 13"/>
</dbReference>
<dbReference type="GeneID" id="103546975"/>
<protein>
    <submittedName>
        <fullName evidence="2">E3 ubiquitin-protein ligase TRIM36 isoform X8</fullName>
    </submittedName>
</protein>
<name>A0ABM4KBR7_EQUPR</name>
<sequence>MSESGEISEFGYIMELLARGKASAMGLAQTREHSQLTSQVREPGVLMKSQVGKQALTIRTQGGSLCALFWRGWGGGR</sequence>
<gene>
    <name evidence="2" type="primary">TRIM36</name>
</gene>
<keyword evidence="1" id="KW-1185">Reference proteome</keyword>